<dbReference type="PANTHER" id="PTHR38926:SF72">
    <property type="entry name" value="IM:7136021-RELATED"/>
    <property type="match status" value="1"/>
</dbReference>
<dbReference type="SUPFAM" id="SSF52047">
    <property type="entry name" value="RNI-like"/>
    <property type="match status" value="1"/>
</dbReference>
<name>A0AAW0C617_9AGAR</name>
<dbReference type="InterPro" id="IPR032675">
    <property type="entry name" value="LRR_dom_sf"/>
</dbReference>
<comment type="caution">
    <text evidence="1">The sequence shown here is derived from an EMBL/GenBank/DDBJ whole genome shotgun (WGS) entry which is preliminary data.</text>
</comment>
<protein>
    <recommendedName>
        <fullName evidence="3">F-box domain-containing protein</fullName>
    </recommendedName>
</protein>
<organism evidence="1 2">
    <name type="scientific">Paramarasmius palmivorus</name>
    <dbReference type="NCBI Taxonomy" id="297713"/>
    <lineage>
        <taxon>Eukaryota</taxon>
        <taxon>Fungi</taxon>
        <taxon>Dikarya</taxon>
        <taxon>Basidiomycota</taxon>
        <taxon>Agaricomycotina</taxon>
        <taxon>Agaricomycetes</taxon>
        <taxon>Agaricomycetidae</taxon>
        <taxon>Agaricales</taxon>
        <taxon>Marasmiineae</taxon>
        <taxon>Marasmiaceae</taxon>
        <taxon>Paramarasmius</taxon>
    </lineage>
</organism>
<evidence type="ECO:0000313" key="2">
    <source>
        <dbReference type="Proteomes" id="UP001383192"/>
    </source>
</evidence>
<accession>A0AAW0C617</accession>
<evidence type="ECO:0000313" key="1">
    <source>
        <dbReference type="EMBL" id="KAK7033503.1"/>
    </source>
</evidence>
<evidence type="ECO:0008006" key="3">
    <source>
        <dbReference type="Google" id="ProtNLM"/>
    </source>
</evidence>
<sequence>MHAAPSTCESCNALISDTTLSIPPHALRSDYVPTETEVAQTHLSIKEELRMLKEYDERISWHRNFVDKLEIYKNMVEKRLERRRATISGLRRLPVEVLDLIFSLVCSPIRDDECSGTTQSPFHMPTKGPIRVAAHDLSLTCAAWRQIVVSRPRLWASISLDLRYRGTTDIRPLLQASLTNSAKTPLKISFYDTGSWRWKRPVSVPAYLAGLTASIVGAYRMLFQEMSRCAVLQLSLPWEALAPHVTGTSDVAFPQLQTFLYDIGEYDPQSTPAWFWQAAFASPNLIFLRASIQFGLLPHTPPYNQLTTLVLENVESVDHLHTALASSPNLEVLSLENLSHWELPGNAVAHMLPSLKHLKISCAWPIEVWFATFAPVRMPLLKGLSILNNLNDRSPHRHIFKLPMSFTSTLRGCGDTLQHLIIHISPVSYHESEITDLVKSLPNLAHLQFMTYAYNAGISPCISHLFSHLADLSCPMAMKLKSLDIRELNFCLGFHEELVEAVLSLAESRSKRTISTSGHVQDFVPVSSIRLYWTASCYDHKDCLERKVKFEASAITRARSLLQDGTACTITQKTPKWLYNCDADFPLY</sequence>
<dbReference type="Proteomes" id="UP001383192">
    <property type="component" value="Unassembled WGS sequence"/>
</dbReference>
<dbReference type="Gene3D" id="3.80.10.10">
    <property type="entry name" value="Ribonuclease Inhibitor"/>
    <property type="match status" value="1"/>
</dbReference>
<dbReference type="AlphaFoldDB" id="A0AAW0C617"/>
<reference evidence="1 2" key="1">
    <citation type="submission" date="2024-01" db="EMBL/GenBank/DDBJ databases">
        <title>A draft genome for a cacao thread blight-causing isolate of Paramarasmius palmivorus.</title>
        <authorList>
            <person name="Baruah I.K."/>
            <person name="Bukari Y."/>
            <person name="Amoako-Attah I."/>
            <person name="Meinhardt L.W."/>
            <person name="Bailey B.A."/>
            <person name="Cohen S.P."/>
        </authorList>
    </citation>
    <scope>NUCLEOTIDE SEQUENCE [LARGE SCALE GENOMIC DNA]</scope>
    <source>
        <strain evidence="1 2">GH-12</strain>
    </source>
</reference>
<dbReference type="PANTHER" id="PTHR38926">
    <property type="entry name" value="F-BOX DOMAIN CONTAINING PROTEIN, EXPRESSED"/>
    <property type="match status" value="1"/>
</dbReference>
<dbReference type="EMBL" id="JAYKXP010000061">
    <property type="protein sequence ID" value="KAK7033503.1"/>
    <property type="molecule type" value="Genomic_DNA"/>
</dbReference>
<gene>
    <name evidence="1" type="ORF">VNI00_012724</name>
</gene>
<keyword evidence="2" id="KW-1185">Reference proteome</keyword>
<proteinExistence type="predicted"/>